<feature type="compositionally biased region" description="Polar residues" evidence="9">
    <location>
        <begin position="408"/>
        <end position="420"/>
    </location>
</feature>
<feature type="domain" description="RING-type" evidence="12">
    <location>
        <begin position="453"/>
        <end position="497"/>
    </location>
</feature>
<evidence type="ECO:0000313" key="14">
    <source>
        <dbReference type="Proteomes" id="UP000308652"/>
    </source>
</evidence>
<keyword evidence="4 8" id="KW-0863">Zinc-finger</keyword>
<evidence type="ECO:0000313" key="13">
    <source>
        <dbReference type="EMBL" id="TFK44720.1"/>
    </source>
</evidence>
<dbReference type="InterPro" id="IPR001841">
    <property type="entry name" value="Znf_RING"/>
</dbReference>
<dbReference type="Gene3D" id="3.30.40.10">
    <property type="entry name" value="Zinc/RING finger domain, C3HC4 (zinc finger)"/>
    <property type="match status" value="1"/>
</dbReference>
<dbReference type="Pfam" id="PF13639">
    <property type="entry name" value="zf-RING_2"/>
    <property type="match status" value="1"/>
</dbReference>
<evidence type="ECO:0000256" key="5">
    <source>
        <dbReference type="ARBA" id="ARBA00022833"/>
    </source>
</evidence>
<dbReference type="EMBL" id="ML213590">
    <property type="protein sequence ID" value="TFK44720.1"/>
    <property type="molecule type" value="Genomic_DNA"/>
</dbReference>
<dbReference type="Proteomes" id="UP000308652">
    <property type="component" value="Unassembled WGS sequence"/>
</dbReference>
<evidence type="ECO:0000256" key="3">
    <source>
        <dbReference type="ARBA" id="ARBA00022723"/>
    </source>
</evidence>
<evidence type="ECO:0000256" key="11">
    <source>
        <dbReference type="SAM" id="SignalP"/>
    </source>
</evidence>
<dbReference type="STRING" id="68775.A0A5C3MHR8"/>
<feature type="compositionally biased region" description="Basic and acidic residues" evidence="9">
    <location>
        <begin position="330"/>
        <end position="339"/>
    </location>
</feature>
<feature type="transmembrane region" description="Helical" evidence="10">
    <location>
        <begin position="249"/>
        <end position="275"/>
    </location>
</feature>
<dbReference type="CDD" id="cd16454">
    <property type="entry name" value="RING-H2_PA-TM-RING"/>
    <property type="match status" value="1"/>
</dbReference>
<sequence>MALFCRSSLLVYLLSALHVLAYIPAQATNSTHDAIEGGLNVTDISKLYMMWYSNGSYNENVSYQLVGNGSNGISKGALVHFSEDIANNSTPPTTTPWIALVSCEQNATDASMEEDIFTLARDKGAVAALLYSLTSVACVINPEYADPNNFDQIFDIFSTQSLTSAHLIEYQFGQLSKTNSSIHGYDSQKLNNSAINVNKSIDLGYAVAPDFLYAILQAYNATGSINDGTTPGGGVGTTNATSSGSPNTALAMIILYAITGCVSALFCVVIISGAIRAIRHPERYGPRARMGGDGEGPPQGRARGLARAVIDTFPIVKFGTSNQNSTPRGAQHERDKDMESGGPIESPAVELKAWEMVHHDTSSSQGNEDARSTSRSAESSKATDAVPSGAAASSSPAVQESTTRRSRQNSSDSHNVNNSENLDRGEGSSALRPIPPTAVREDVVPAAIGRETCPICIVDFEEGDDLRILPCEGKHCFHQQCVDPWLLELSSSCPICRHDFFALENLISGEAGEEDTTDNRRSTHNSPGSPHTNHNRFSRYLRFAARRRNRRRGEENDPTDPYMPTAPETSMYHQSPSHNT</sequence>
<feature type="region of interest" description="Disordered" evidence="9">
    <location>
        <begin position="512"/>
        <end position="580"/>
    </location>
</feature>
<keyword evidence="2 10" id="KW-0812">Transmembrane</keyword>
<accession>A0A5C3MHR8</accession>
<feature type="signal peptide" evidence="11">
    <location>
        <begin position="1"/>
        <end position="21"/>
    </location>
</feature>
<dbReference type="AlphaFoldDB" id="A0A5C3MHR8"/>
<dbReference type="PANTHER" id="PTHR46539">
    <property type="entry name" value="E3 UBIQUITIN-PROTEIN LIGASE ATL42"/>
    <property type="match status" value="1"/>
</dbReference>
<evidence type="ECO:0000256" key="9">
    <source>
        <dbReference type="SAM" id="MobiDB-lite"/>
    </source>
</evidence>
<dbReference type="GO" id="GO:0016020">
    <property type="term" value="C:membrane"/>
    <property type="evidence" value="ECO:0007669"/>
    <property type="project" value="UniProtKB-SubCell"/>
</dbReference>
<evidence type="ECO:0000256" key="2">
    <source>
        <dbReference type="ARBA" id="ARBA00022692"/>
    </source>
</evidence>
<keyword evidence="11" id="KW-0732">Signal</keyword>
<name>A0A5C3MHR8_9AGAR</name>
<keyword evidence="3" id="KW-0479">Metal-binding</keyword>
<comment type="subcellular location">
    <subcellularLocation>
        <location evidence="1">Membrane</location>
    </subcellularLocation>
</comment>
<organism evidence="13 14">
    <name type="scientific">Crucibulum laeve</name>
    <dbReference type="NCBI Taxonomy" id="68775"/>
    <lineage>
        <taxon>Eukaryota</taxon>
        <taxon>Fungi</taxon>
        <taxon>Dikarya</taxon>
        <taxon>Basidiomycota</taxon>
        <taxon>Agaricomycotina</taxon>
        <taxon>Agaricomycetes</taxon>
        <taxon>Agaricomycetidae</taxon>
        <taxon>Agaricales</taxon>
        <taxon>Agaricineae</taxon>
        <taxon>Nidulariaceae</taxon>
        <taxon>Crucibulum</taxon>
    </lineage>
</organism>
<feature type="compositionally biased region" description="Basic residues" evidence="9">
    <location>
        <begin position="533"/>
        <end position="551"/>
    </location>
</feature>
<gene>
    <name evidence="13" type="ORF">BDQ12DRAFT_673454</name>
</gene>
<evidence type="ECO:0000256" key="1">
    <source>
        <dbReference type="ARBA" id="ARBA00004370"/>
    </source>
</evidence>
<dbReference type="InterPro" id="IPR013083">
    <property type="entry name" value="Znf_RING/FYVE/PHD"/>
</dbReference>
<keyword evidence="5" id="KW-0862">Zinc</keyword>
<reference evidence="13 14" key="1">
    <citation type="journal article" date="2019" name="Nat. Ecol. Evol.">
        <title>Megaphylogeny resolves global patterns of mushroom evolution.</title>
        <authorList>
            <person name="Varga T."/>
            <person name="Krizsan K."/>
            <person name="Foldi C."/>
            <person name="Dima B."/>
            <person name="Sanchez-Garcia M."/>
            <person name="Sanchez-Ramirez S."/>
            <person name="Szollosi G.J."/>
            <person name="Szarkandi J.G."/>
            <person name="Papp V."/>
            <person name="Albert L."/>
            <person name="Andreopoulos W."/>
            <person name="Angelini C."/>
            <person name="Antonin V."/>
            <person name="Barry K.W."/>
            <person name="Bougher N.L."/>
            <person name="Buchanan P."/>
            <person name="Buyck B."/>
            <person name="Bense V."/>
            <person name="Catcheside P."/>
            <person name="Chovatia M."/>
            <person name="Cooper J."/>
            <person name="Damon W."/>
            <person name="Desjardin D."/>
            <person name="Finy P."/>
            <person name="Geml J."/>
            <person name="Haridas S."/>
            <person name="Hughes K."/>
            <person name="Justo A."/>
            <person name="Karasinski D."/>
            <person name="Kautmanova I."/>
            <person name="Kiss B."/>
            <person name="Kocsube S."/>
            <person name="Kotiranta H."/>
            <person name="LaButti K.M."/>
            <person name="Lechner B.E."/>
            <person name="Liimatainen K."/>
            <person name="Lipzen A."/>
            <person name="Lukacs Z."/>
            <person name="Mihaltcheva S."/>
            <person name="Morgado L.N."/>
            <person name="Niskanen T."/>
            <person name="Noordeloos M.E."/>
            <person name="Ohm R.A."/>
            <person name="Ortiz-Santana B."/>
            <person name="Ovrebo C."/>
            <person name="Racz N."/>
            <person name="Riley R."/>
            <person name="Savchenko A."/>
            <person name="Shiryaev A."/>
            <person name="Soop K."/>
            <person name="Spirin V."/>
            <person name="Szebenyi C."/>
            <person name="Tomsovsky M."/>
            <person name="Tulloss R.E."/>
            <person name="Uehling J."/>
            <person name="Grigoriev I.V."/>
            <person name="Vagvolgyi C."/>
            <person name="Papp T."/>
            <person name="Martin F.M."/>
            <person name="Miettinen O."/>
            <person name="Hibbett D.S."/>
            <person name="Nagy L.G."/>
        </authorList>
    </citation>
    <scope>NUCLEOTIDE SEQUENCE [LARGE SCALE GENOMIC DNA]</scope>
    <source>
        <strain evidence="13 14">CBS 166.37</strain>
    </source>
</reference>
<feature type="compositionally biased region" description="Polar residues" evidence="9">
    <location>
        <begin position="362"/>
        <end position="382"/>
    </location>
</feature>
<evidence type="ECO:0000256" key="8">
    <source>
        <dbReference type="PROSITE-ProRule" id="PRU00175"/>
    </source>
</evidence>
<keyword evidence="6 10" id="KW-1133">Transmembrane helix</keyword>
<evidence type="ECO:0000256" key="10">
    <source>
        <dbReference type="SAM" id="Phobius"/>
    </source>
</evidence>
<dbReference type="PANTHER" id="PTHR46539:SF1">
    <property type="entry name" value="E3 UBIQUITIN-PROTEIN LIGASE ATL42"/>
    <property type="match status" value="1"/>
</dbReference>
<feature type="compositionally biased region" description="Polar residues" evidence="9">
    <location>
        <begin position="567"/>
        <end position="580"/>
    </location>
</feature>
<evidence type="ECO:0000259" key="12">
    <source>
        <dbReference type="PROSITE" id="PS50089"/>
    </source>
</evidence>
<feature type="chain" id="PRO_5023016638" description="RING-type domain-containing protein" evidence="11">
    <location>
        <begin position="22"/>
        <end position="580"/>
    </location>
</feature>
<dbReference type="SUPFAM" id="SSF57850">
    <property type="entry name" value="RING/U-box"/>
    <property type="match status" value="1"/>
</dbReference>
<feature type="region of interest" description="Disordered" evidence="9">
    <location>
        <begin position="359"/>
        <end position="437"/>
    </location>
</feature>
<evidence type="ECO:0000256" key="4">
    <source>
        <dbReference type="ARBA" id="ARBA00022771"/>
    </source>
</evidence>
<feature type="compositionally biased region" description="Low complexity" evidence="9">
    <location>
        <begin position="385"/>
        <end position="398"/>
    </location>
</feature>
<feature type="region of interest" description="Disordered" evidence="9">
    <location>
        <begin position="316"/>
        <end position="344"/>
    </location>
</feature>
<dbReference type="GO" id="GO:0008270">
    <property type="term" value="F:zinc ion binding"/>
    <property type="evidence" value="ECO:0007669"/>
    <property type="project" value="UniProtKB-KW"/>
</dbReference>
<evidence type="ECO:0000256" key="7">
    <source>
        <dbReference type="ARBA" id="ARBA00023136"/>
    </source>
</evidence>
<proteinExistence type="predicted"/>
<keyword evidence="14" id="KW-1185">Reference proteome</keyword>
<keyword evidence="7 10" id="KW-0472">Membrane</keyword>
<dbReference type="PROSITE" id="PS50089">
    <property type="entry name" value="ZF_RING_2"/>
    <property type="match status" value="1"/>
</dbReference>
<protein>
    <recommendedName>
        <fullName evidence="12">RING-type domain-containing protein</fullName>
    </recommendedName>
</protein>
<evidence type="ECO:0000256" key="6">
    <source>
        <dbReference type="ARBA" id="ARBA00022989"/>
    </source>
</evidence>
<feature type="compositionally biased region" description="Polar residues" evidence="9">
    <location>
        <begin position="319"/>
        <end position="328"/>
    </location>
</feature>
<dbReference type="OrthoDB" id="8062037at2759"/>